<organism evidence="1 2">
    <name type="scientific">Adhaeribacter terreus</name>
    <dbReference type="NCBI Taxonomy" id="529703"/>
    <lineage>
        <taxon>Bacteria</taxon>
        <taxon>Pseudomonadati</taxon>
        <taxon>Bacteroidota</taxon>
        <taxon>Cytophagia</taxon>
        <taxon>Cytophagales</taxon>
        <taxon>Hymenobacteraceae</taxon>
        <taxon>Adhaeribacter</taxon>
    </lineage>
</organism>
<sequence length="300" mass="35357">MLDHYNNPLQSNAPLSYFHFLLRDNNLNNWKQSFLSPDPSEAVAELIHLKSDFEKEERNFLRWEPRVEEYLEYDESFRDVLDQKLRQGKEYAEEYIRNYVYNYSGLERRTFLNRVLNELQLLKRLASKEDIAKYSEIKGTLQGLEKNVRMVYQPDLKSEQRGLISTVNLAFKLAGEADATLQGLADLFESLTADAHYKFLAPNTKWSDFEKVFTGGPVENKLVWQGHKKDLVFFINELERLKKIEKCNKWKTASNCFLFLDEKTKLPVEISNKLRFNRPERNEDLKSGVWKLITSLVKNL</sequence>
<dbReference type="Proteomes" id="UP001596161">
    <property type="component" value="Unassembled WGS sequence"/>
</dbReference>
<comment type="caution">
    <text evidence="1">The sequence shown here is derived from an EMBL/GenBank/DDBJ whole genome shotgun (WGS) entry which is preliminary data.</text>
</comment>
<accession>A0ABW0EAH6</accession>
<evidence type="ECO:0000313" key="2">
    <source>
        <dbReference type="Proteomes" id="UP001596161"/>
    </source>
</evidence>
<evidence type="ECO:0000313" key="1">
    <source>
        <dbReference type="EMBL" id="MFC5271382.1"/>
    </source>
</evidence>
<proteinExistence type="predicted"/>
<keyword evidence="2" id="KW-1185">Reference proteome</keyword>
<dbReference type="RefSeq" id="WP_378017746.1">
    <property type="nucleotide sequence ID" value="NZ_JBHSKT010000007.1"/>
</dbReference>
<gene>
    <name evidence="1" type="ORF">ACFPIB_12220</name>
</gene>
<name>A0ABW0EAH6_9BACT</name>
<reference evidence="2" key="1">
    <citation type="journal article" date="2019" name="Int. J. Syst. Evol. Microbiol.">
        <title>The Global Catalogue of Microorganisms (GCM) 10K type strain sequencing project: providing services to taxonomists for standard genome sequencing and annotation.</title>
        <authorList>
            <consortium name="The Broad Institute Genomics Platform"/>
            <consortium name="The Broad Institute Genome Sequencing Center for Infectious Disease"/>
            <person name="Wu L."/>
            <person name="Ma J."/>
        </authorList>
    </citation>
    <scope>NUCLEOTIDE SEQUENCE [LARGE SCALE GENOMIC DNA]</scope>
    <source>
        <strain evidence="2">KACC 12602</strain>
    </source>
</reference>
<dbReference type="EMBL" id="JBHSKT010000007">
    <property type="protein sequence ID" value="MFC5271382.1"/>
    <property type="molecule type" value="Genomic_DNA"/>
</dbReference>
<protein>
    <submittedName>
        <fullName evidence="1">Uncharacterized protein</fullName>
    </submittedName>
</protein>